<reference evidence="8" key="1">
    <citation type="journal article" date="2020" name="mSystems">
        <title>Genome- and Community-Level Interaction Insights into Carbon Utilization and Element Cycling Functions of Hydrothermarchaeota in Hydrothermal Sediment.</title>
        <authorList>
            <person name="Zhou Z."/>
            <person name="Liu Y."/>
            <person name="Xu W."/>
            <person name="Pan J."/>
            <person name="Luo Z.H."/>
            <person name="Li M."/>
        </authorList>
    </citation>
    <scope>NUCLEOTIDE SEQUENCE [LARGE SCALE GENOMIC DNA]</scope>
    <source>
        <strain evidence="8">SpSt-1257</strain>
    </source>
</reference>
<protein>
    <submittedName>
        <fullName evidence="8">Response regulator transcription factor</fullName>
    </submittedName>
</protein>
<dbReference type="PANTHER" id="PTHR48111">
    <property type="entry name" value="REGULATOR OF RPOS"/>
    <property type="match status" value="1"/>
</dbReference>
<accession>A0A831YD14</accession>
<evidence type="ECO:0000259" key="7">
    <source>
        <dbReference type="PROSITE" id="PS50110"/>
    </source>
</evidence>
<dbReference type="SMART" id="SM00448">
    <property type="entry name" value="REC"/>
    <property type="match status" value="1"/>
</dbReference>
<evidence type="ECO:0000256" key="6">
    <source>
        <dbReference type="PROSITE-ProRule" id="PRU00169"/>
    </source>
</evidence>
<dbReference type="AlphaFoldDB" id="A0A831YD14"/>
<feature type="modified residue" description="4-aspartylphosphate" evidence="6">
    <location>
        <position position="51"/>
    </location>
</feature>
<feature type="domain" description="Response regulatory" evidence="7">
    <location>
        <begin position="2"/>
        <end position="116"/>
    </location>
</feature>
<evidence type="ECO:0000256" key="4">
    <source>
        <dbReference type="ARBA" id="ARBA00023125"/>
    </source>
</evidence>
<dbReference type="FunFam" id="3.40.50.2300:FF:000002">
    <property type="entry name" value="DNA-binding response regulator PhoP"/>
    <property type="match status" value="1"/>
</dbReference>
<keyword evidence="5" id="KW-0804">Transcription</keyword>
<dbReference type="EMBL" id="DSFC01000049">
    <property type="protein sequence ID" value="HEV08940.1"/>
    <property type="molecule type" value="Genomic_DNA"/>
</dbReference>
<dbReference type="GO" id="GO:0006355">
    <property type="term" value="P:regulation of DNA-templated transcription"/>
    <property type="evidence" value="ECO:0007669"/>
    <property type="project" value="TreeGrafter"/>
</dbReference>
<keyword evidence="3" id="KW-0805">Transcription regulation</keyword>
<dbReference type="Proteomes" id="UP000885621">
    <property type="component" value="Unassembled WGS sequence"/>
</dbReference>
<evidence type="ECO:0000256" key="2">
    <source>
        <dbReference type="ARBA" id="ARBA00023012"/>
    </source>
</evidence>
<dbReference type="Gene3D" id="3.40.50.2300">
    <property type="match status" value="1"/>
</dbReference>
<sequence length="134" mass="15201">MKILIVEDNLALNNSLKEILELNGYIVDAAFDADEAINFLENSFYDIIIMDIMLPDIDGFALTKFIREKGIKTPIIMLTAKDQLKDKIKGLEIGADDYVTKPFEVEELLARIKAIGRRISAEKEDIVKLENLEI</sequence>
<evidence type="ECO:0000256" key="1">
    <source>
        <dbReference type="ARBA" id="ARBA00022553"/>
    </source>
</evidence>
<name>A0A831YD14_9AQUI</name>
<evidence type="ECO:0000256" key="3">
    <source>
        <dbReference type="ARBA" id="ARBA00023015"/>
    </source>
</evidence>
<dbReference type="PANTHER" id="PTHR48111:SF22">
    <property type="entry name" value="REGULATOR OF RPOS"/>
    <property type="match status" value="1"/>
</dbReference>
<evidence type="ECO:0000313" key="8">
    <source>
        <dbReference type="EMBL" id="HEV08940.1"/>
    </source>
</evidence>
<dbReference type="InterPro" id="IPR001789">
    <property type="entry name" value="Sig_transdc_resp-reg_receiver"/>
</dbReference>
<comment type="caution">
    <text evidence="8">The sequence shown here is derived from an EMBL/GenBank/DDBJ whole genome shotgun (WGS) entry which is preliminary data.</text>
</comment>
<feature type="non-terminal residue" evidence="8">
    <location>
        <position position="134"/>
    </location>
</feature>
<keyword evidence="4" id="KW-0238">DNA-binding</keyword>
<organism evidence="8">
    <name type="scientific">Sulfurihydrogenibium azorense</name>
    <dbReference type="NCBI Taxonomy" id="309806"/>
    <lineage>
        <taxon>Bacteria</taxon>
        <taxon>Pseudomonadati</taxon>
        <taxon>Aquificota</taxon>
        <taxon>Aquificia</taxon>
        <taxon>Aquificales</taxon>
        <taxon>Hydrogenothermaceae</taxon>
        <taxon>Sulfurihydrogenibium</taxon>
    </lineage>
</organism>
<dbReference type="InterPro" id="IPR011006">
    <property type="entry name" value="CheY-like_superfamily"/>
</dbReference>
<dbReference type="InterPro" id="IPR039420">
    <property type="entry name" value="WalR-like"/>
</dbReference>
<dbReference type="GO" id="GO:0005829">
    <property type="term" value="C:cytosol"/>
    <property type="evidence" value="ECO:0007669"/>
    <property type="project" value="TreeGrafter"/>
</dbReference>
<gene>
    <name evidence="8" type="ORF">ENO34_00910</name>
</gene>
<dbReference type="GO" id="GO:0000156">
    <property type="term" value="F:phosphorelay response regulator activity"/>
    <property type="evidence" value="ECO:0007669"/>
    <property type="project" value="TreeGrafter"/>
</dbReference>
<dbReference type="PROSITE" id="PS50110">
    <property type="entry name" value="RESPONSE_REGULATORY"/>
    <property type="match status" value="1"/>
</dbReference>
<keyword evidence="2" id="KW-0902">Two-component regulatory system</keyword>
<keyword evidence="1 6" id="KW-0597">Phosphoprotein</keyword>
<proteinExistence type="predicted"/>
<dbReference type="SUPFAM" id="SSF52172">
    <property type="entry name" value="CheY-like"/>
    <property type="match status" value="1"/>
</dbReference>
<dbReference type="Gene3D" id="6.10.250.690">
    <property type="match status" value="1"/>
</dbReference>
<dbReference type="GO" id="GO:0000976">
    <property type="term" value="F:transcription cis-regulatory region binding"/>
    <property type="evidence" value="ECO:0007669"/>
    <property type="project" value="TreeGrafter"/>
</dbReference>
<evidence type="ECO:0000256" key="5">
    <source>
        <dbReference type="ARBA" id="ARBA00023163"/>
    </source>
</evidence>
<dbReference type="Pfam" id="PF00072">
    <property type="entry name" value="Response_reg"/>
    <property type="match status" value="1"/>
</dbReference>
<dbReference type="GO" id="GO:0032993">
    <property type="term" value="C:protein-DNA complex"/>
    <property type="evidence" value="ECO:0007669"/>
    <property type="project" value="TreeGrafter"/>
</dbReference>